<dbReference type="GO" id="GO:0005886">
    <property type="term" value="C:plasma membrane"/>
    <property type="evidence" value="ECO:0007669"/>
    <property type="project" value="UniProtKB-SubCell"/>
</dbReference>
<keyword evidence="9" id="KW-1185">Reference proteome</keyword>
<dbReference type="RefSeq" id="WP_123638106.1">
    <property type="nucleotide sequence ID" value="NZ_RJUK01000001.1"/>
</dbReference>
<dbReference type="EMBL" id="RJUK01000001">
    <property type="protein sequence ID" value="ROQ21056.1"/>
    <property type="molecule type" value="Genomic_DNA"/>
</dbReference>
<keyword evidence="5 6" id="KW-0472">Membrane</keyword>
<keyword evidence="4 6" id="KW-1133">Transmembrane helix</keyword>
<evidence type="ECO:0000256" key="2">
    <source>
        <dbReference type="ARBA" id="ARBA00022475"/>
    </source>
</evidence>
<protein>
    <recommendedName>
        <fullName evidence="7">SSD domain-containing protein</fullName>
    </recommendedName>
</protein>
<feature type="transmembrane region" description="Helical" evidence="6">
    <location>
        <begin position="411"/>
        <end position="428"/>
    </location>
</feature>
<dbReference type="InterPro" id="IPR000731">
    <property type="entry name" value="SSD"/>
</dbReference>
<gene>
    <name evidence="8" type="ORF">EDC38_1677</name>
</gene>
<feature type="transmembrane region" description="Helical" evidence="6">
    <location>
        <begin position="357"/>
        <end position="380"/>
    </location>
</feature>
<feature type="transmembrane region" description="Helical" evidence="6">
    <location>
        <begin position="637"/>
        <end position="657"/>
    </location>
</feature>
<keyword evidence="2" id="KW-1003">Cell membrane</keyword>
<feature type="transmembrane region" description="Helical" evidence="6">
    <location>
        <begin position="254"/>
        <end position="276"/>
    </location>
</feature>
<dbReference type="SUPFAM" id="SSF82866">
    <property type="entry name" value="Multidrug efflux transporter AcrB transmembrane domain"/>
    <property type="match status" value="2"/>
</dbReference>
<name>A0A3N1P8K4_9GAMM</name>
<evidence type="ECO:0000313" key="8">
    <source>
        <dbReference type="EMBL" id="ROQ21056.1"/>
    </source>
</evidence>
<dbReference type="InterPro" id="IPR004869">
    <property type="entry name" value="MMPL_dom"/>
</dbReference>
<feature type="transmembrane region" description="Helical" evidence="6">
    <location>
        <begin position="739"/>
        <end position="763"/>
    </location>
</feature>
<dbReference type="Gene3D" id="1.20.1640.10">
    <property type="entry name" value="Multidrug efflux transporter AcrB transmembrane domain"/>
    <property type="match status" value="2"/>
</dbReference>
<dbReference type="AlphaFoldDB" id="A0A3N1P8K4"/>
<accession>A0A3N1P8K4</accession>
<evidence type="ECO:0000256" key="3">
    <source>
        <dbReference type="ARBA" id="ARBA00022692"/>
    </source>
</evidence>
<feature type="transmembrane region" description="Helical" evidence="6">
    <location>
        <begin position="704"/>
        <end position="727"/>
    </location>
</feature>
<feature type="domain" description="SSD" evidence="7">
    <location>
        <begin position="635"/>
        <end position="763"/>
    </location>
</feature>
<feature type="transmembrane region" description="Helical" evidence="6">
    <location>
        <begin position="228"/>
        <end position="247"/>
    </location>
</feature>
<dbReference type="PANTHER" id="PTHR33406">
    <property type="entry name" value="MEMBRANE PROTEIN MJ1562-RELATED"/>
    <property type="match status" value="1"/>
</dbReference>
<feature type="transmembrane region" description="Helical" evidence="6">
    <location>
        <begin position="21"/>
        <end position="43"/>
    </location>
</feature>
<organism evidence="8 9">
    <name type="scientific">Marinimicrobium koreense</name>
    <dbReference type="NCBI Taxonomy" id="306545"/>
    <lineage>
        <taxon>Bacteria</taxon>
        <taxon>Pseudomonadati</taxon>
        <taxon>Pseudomonadota</taxon>
        <taxon>Gammaproteobacteria</taxon>
        <taxon>Cellvibrionales</taxon>
        <taxon>Cellvibrionaceae</taxon>
        <taxon>Marinimicrobium</taxon>
    </lineage>
</organism>
<evidence type="ECO:0000256" key="6">
    <source>
        <dbReference type="SAM" id="Phobius"/>
    </source>
</evidence>
<comment type="subcellular location">
    <subcellularLocation>
        <location evidence="1">Cell membrane</location>
        <topology evidence="1">Multi-pass membrane protein</topology>
    </subcellularLocation>
</comment>
<dbReference type="PROSITE" id="PS50156">
    <property type="entry name" value="SSD"/>
    <property type="match status" value="1"/>
</dbReference>
<dbReference type="Pfam" id="PF03176">
    <property type="entry name" value="MMPL"/>
    <property type="match status" value="2"/>
</dbReference>
<evidence type="ECO:0000256" key="5">
    <source>
        <dbReference type="ARBA" id="ARBA00023136"/>
    </source>
</evidence>
<dbReference type="InterPro" id="IPR050545">
    <property type="entry name" value="Mycobact_MmpL"/>
</dbReference>
<proteinExistence type="predicted"/>
<feature type="transmembrane region" description="Helical" evidence="6">
    <location>
        <begin position="326"/>
        <end position="345"/>
    </location>
</feature>
<comment type="caution">
    <text evidence="8">The sequence shown here is derived from an EMBL/GenBank/DDBJ whole genome shotgun (WGS) entry which is preliminary data.</text>
</comment>
<evidence type="ECO:0000256" key="4">
    <source>
        <dbReference type="ARBA" id="ARBA00022989"/>
    </source>
</evidence>
<evidence type="ECO:0000256" key="1">
    <source>
        <dbReference type="ARBA" id="ARBA00004651"/>
    </source>
</evidence>
<keyword evidence="3 6" id="KW-0812">Transmembrane</keyword>
<sequence length="790" mass="86883">MHSKNDRNEWAGRFADWVIRWRWLVLFASVVLTIMAASGGRFLQMNNDYKVFFSEDNPQLQEFEQVQRTYTKVDNILFAVVPAEGDAFSENSLAAVEELTDRSWQLPYSLRVDSLTNFQHTYAEGDNLVVQDLVEGAEDLSQKELARVKQVALNEPALSGKLVNAEGSIAGVNVTFQLPEKSMDAGPEAVAAAREMIADIEEKYGVQVRATGTVMLFNAFFESSMKDMGTLVPMMYLVILLITFLLLRSVTATFVTTAVIVFSTLTAMGAAGHIGIQLTPPSSAATTIIMTLAVADSIHILVTMFGGMRQGLGKIEALRESIRVNFGPVFLTSLTTAVGFLSMNFSDALPFRDLGNITAIGVMAAFFFSVGLLPALMAVLPVKARDKKSETAVDRAINRLGDFVVLRHRPVLVAVMLVSVTLLALIPLNTLDDNFVTYFDESTSFRQDTDFINDNLSGIYQVQYSLDSETNNGVSDPAFLEKVEGFSSWLRQQPEVRHVNTISDTFQRLNKNLHADDPAYYRLPENPELAAQYLLLYELSLPYGLDLNNQLNVSKSSTQLVVTLKDMPSAQLRDFAERGTQWLEQNADIVAHGVGPAIMFAYIAERNIKNMLMGTFLAVIVIALLITIALRSVRLGALSLIPTLLPAGLSFGLWGLLVGEVNVAVSMVAGMALGIVVDDTVHFLSKYQRARRERSLDIEGAIRYAFSSVGVAILVTSIILISGFTVLAQSTFGMNANMAILTAITIFFALVAVFSLLPSLLLLDHRREQQDTKTALISDSEDEDYVHNPA</sequence>
<feature type="transmembrane region" description="Helical" evidence="6">
    <location>
        <begin position="663"/>
        <end position="684"/>
    </location>
</feature>
<feature type="transmembrane region" description="Helical" evidence="6">
    <location>
        <begin position="282"/>
        <end position="305"/>
    </location>
</feature>
<dbReference type="OrthoDB" id="9803781at2"/>
<dbReference type="PANTHER" id="PTHR33406:SF13">
    <property type="entry name" value="MEMBRANE PROTEIN YDFJ"/>
    <property type="match status" value="1"/>
</dbReference>
<dbReference type="Proteomes" id="UP000273643">
    <property type="component" value="Unassembled WGS sequence"/>
</dbReference>
<evidence type="ECO:0000259" key="7">
    <source>
        <dbReference type="PROSITE" id="PS50156"/>
    </source>
</evidence>
<reference evidence="8 9" key="1">
    <citation type="submission" date="2018-11" db="EMBL/GenBank/DDBJ databases">
        <title>Genomic Encyclopedia of Type Strains, Phase IV (KMG-IV): sequencing the most valuable type-strain genomes for metagenomic binning, comparative biology and taxonomic classification.</title>
        <authorList>
            <person name="Goeker M."/>
        </authorList>
    </citation>
    <scope>NUCLEOTIDE SEQUENCE [LARGE SCALE GENOMIC DNA]</scope>
    <source>
        <strain evidence="8 9">DSM 16974</strain>
    </source>
</reference>
<evidence type="ECO:0000313" key="9">
    <source>
        <dbReference type="Proteomes" id="UP000273643"/>
    </source>
</evidence>
<feature type="transmembrane region" description="Helical" evidence="6">
    <location>
        <begin position="611"/>
        <end position="630"/>
    </location>
</feature>